<dbReference type="WBParaSite" id="PDA_v2.g26774.t1">
    <property type="protein sequence ID" value="PDA_v2.g26774.t1"/>
    <property type="gene ID" value="PDA_v2.g26774"/>
</dbReference>
<dbReference type="AlphaFoldDB" id="A0A914Q5W8"/>
<evidence type="ECO:0000313" key="2">
    <source>
        <dbReference type="WBParaSite" id="PDA_v2.g26774.t1"/>
    </source>
</evidence>
<organism evidence="1 2">
    <name type="scientific">Panagrolaimus davidi</name>
    <dbReference type="NCBI Taxonomy" id="227884"/>
    <lineage>
        <taxon>Eukaryota</taxon>
        <taxon>Metazoa</taxon>
        <taxon>Ecdysozoa</taxon>
        <taxon>Nematoda</taxon>
        <taxon>Chromadorea</taxon>
        <taxon>Rhabditida</taxon>
        <taxon>Tylenchina</taxon>
        <taxon>Panagrolaimomorpha</taxon>
        <taxon>Panagrolaimoidea</taxon>
        <taxon>Panagrolaimidae</taxon>
        <taxon>Panagrolaimus</taxon>
    </lineage>
</organism>
<sequence length="563" mass="66507">MFYDLLVLLYTPEEEKEEVIIDSEDFEVITDENNSQKIIIYDKIDKNLTYEFLHSSGDLYYCSGCKSKKHHFGIKLFKNDEGENYIKMSADIKHVCEPKDDRQSSSLKKKIVKAPDFLFYLNNERKQRLAVFVDKEKTHCYTYYLNNTDQRKKFLCGGCSTFDRRPSARVWKNESDEIYLELGVADHACTPKDFSTLKETIVKKLKVTDVIKPRIKNATCITNFELRCDKRGERNALLLIFHSKDKELCYEFKHQKFNNKYRCIGCEQLKIQVTAKLIVDEHGKKSVVMGHNEHYCKPVKYQPEPPKFRNFLVFENESERRGTKLIVFTSEERKEYYEYSLWKGQKYFHCLGCYPMKSTIAKLFKDENGEDFIEFGKIEHVCNAKIFDSEKFGDNIRIHDYQYEMLPNCKGETDTKIIIFKSENYSLGYDYVPDKFFCCLKCRSLKKYVIAKFVKKENGEKFLELSRNEHACEPHNFLDVGRIYYQSDFIHDIDYDGNHTVTTICPENRELCYKFAYDKDLQCFYCIQCKEERGKIIAAKIKVSLEKQFFILAYSHCCTPLSV</sequence>
<proteinExistence type="predicted"/>
<accession>A0A914Q5W8</accession>
<name>A0A914Q5W8_9BILA</name>
<protein>
    <submittedName>
        <fullName evidence="2">Uncharacterized protein</fullName>
    </submittedName>
</protein>
<evidence type="ECO:0000313" key="1">
    <source>
        <dbReference type="Proteomes" id="UP000887578"/>
    </source>
</evidence>
<keyword evidence="1" id="KW-1185">Reference proteome</keyword>
<dbReference type="Proteomes" id="UP000887578">
    <property type="component" value="Unplaced"/>
</dbReference>
<reference evidence="2" key="1">
    <citation type="submission" date="2022-11" db="UniProtKB">
        <authorList>
            <consortium name="WormBaseParasite"/>
        </authorList>
    </citation>
    <scope>IDENTIFICATION</scope>
</reference>